<dbReference type="GO" id="GO:0005737">
    <property type="term" value="C:cytoplasm"/>
    <property type="evidence" value="ECO:0007669"/>
    <property type="project" value="UniProtKB-SubCell"/>
</dbReference>
<keyword evidence="3" id="KW-0479">Metal-binding</keyword>
<dbReference type="SUPFAM" id="SSF57850">
    <property type="entry name" value="RING/U-box"/>
    <property type="match status" value="1"/>
</dbReference>
<evidence type="ECO:0000313" key="12">
    <source>
        <dbReference type="EMBL" id="KAJ1912389.1"/>
    </source>
</evidence>
<dbReference type="InterPro" id="IPR027370">
    <property type="entry name" value="Znf-RING_euk"/>
</dbReference>
<dbReference type="Pfam" id="PF10607">
    <property type="entry name" value="CTLH"/>
    <property type="match status" value="1"/>
</dbReference>
<dbReference type="CDD" id="cd16652">
    <property type="entry name" value="dRING_Rmd5p-like"/>
    <property type="match status" value="1"/>
</dbReference>
<evidence type="ECO:0000259" key="11">
    <source>
        <dbReference type="PROSITE" id="PS51867"/>
    </source>
</evidence>
<keyword evidence="5" id="KW-0862">Zinc</keyword>
<dbReference type="InterPro" id="IPR037683">
    <property type="entry name" value="Rmd5_dRing"/>
</dbReference>
<dbReference type="EMBL" id="JANBPT010000837">
    <property type="protein sequence ID" value="KAJ1912389.1"/>
    <property type="molecule type" value="Genomic_DNA"/>
</dbReference>
<keyword evidence="4 9" id="KW-0863">Zinc-finger</keyword>
<dbReference type="InterPro" id="IPR045098">
    <property type="entry name" value="Fyv10_fam"/>
</dbReference>
<sequence length="328" mass="36765">MDAVVADIDKLAEKQQANDLLVESLLDQVVALVATAQSQVLAESGNVPLELIKLESSLKKLTSKATEKHKELYGHMSKHGKLIDKAFKLSLSDIKGSPEFESEESLIVTAIALDFIRQGQFDLCNSIMKEAGLEVPEDIQMGFQDMFAILAALRQHEVKPALTWAETHRDVLGAVGVDLEFSIHKMRFIHLLTHGQPFEALQYAKKYIAPFSARDNATVGVMALPAIIKLSNLMKERRTEWSQQDELPIEVTLPEDLRFHSTFICPVSKERTTEDNPPMMLPCGHVISRESLSRLYKSIRGGNTDTTRFKCPYCPVHATAKEAERVYF</sequence>
<evidence type="ECO:0000256" key="5">
    <source>
        <dbReference type="ARBA" id="ARBA00022833"/>
    </source>
</evidence>
<dbReference type="PROSITE" id="PS51867">
    <property type="entry name" value="ZF_RING_GID"/>
    <property type="match status" value="1"/>
</dbReference>
<dbReference type="GO" id="GO:0043161">
    <property type="term" value="P:proteasome-mediated ubiquitin-dependent protein catabolic process"/>
    <property type="evidence" value="ECO:0007669"/>
    <property type="project" value="InterPro"/>
</dbReference>
<organism evidence="12 13">
    <name type="scientific">Tieghemiomyces parasiticus</name>
    <dbReference type="NCBI Taxonomy" id="78921"/>
    <lineage>
        <taxon>Eukaryota</taxon>
        <taxon>Fungi</taxon>
        <taxon>Fungi incertae sedis</taxon>
        <taxon>Zoopagomycota</taxon>
        <taxon>Kickxellomycotina</taxon>
        <taxon>Dimargaritomycetes</taxon>
        <taxon>Dimargaritales</taxon>
        <taxon>Dimargaritaceae</taxon>
        <taxon>Tieghemiomyces</taxon>
    </lineage>
</organism>
<comment type="subcellular location">
    <subcellularLocation>
        <location evidence="1">Cytoplasm</location>
    </subcellularLocation>
</comment>
<feature type="zinc finger region" description="RING-Gid-type" evidence="9">
    <location>
        <begin position="265"/>
        <end position="314"/>
    </location>
</feature>
<dbReference type="Proteomes" id="UP001150569">
    <property type="component" value="Unassembled WGS sequence"/>
</dbReference>
<evidence type="ECO:0000256" key="6">
    <source>
        <dbReference type="ARBA" id="ARBA00061136"/>
    </source>
</evidence>
<proteinExistence type="inferred from homology"/>
<dbReference type="FunFam" id="3.30.40.10:FF:000143">
    <property type="entry name" value="Regulator of gluconeogenesis Rmd5"/>
    <property type="match status" value="1"/>
</dbReference>
<dbReference type="Gene3D" id="3.30.40.10">
    <property type="entry name" value="Zinc/RING finger domain, C3HC4 (zinc finger)"/>
    <property type="match status" value="1"/>
</dbReference>
<comment type="caution">
    <text evidence="12">The sequence shown here is derived from an EMBL/GenBank/DDBJ whole genome shotgun (WGS) entry which is preliminary data.</text>
</comment>
<comment type="similarity">
    <text evidence="6">Belongs to the RMD5/GID2 family.</text>
</comment>
<evidence type="ECO:0000256" key="2">
    <source>
        <dbReference type="ARBA" id="ARBA00022490"/>
    </source>
</evidence>
<dbReference type="GO" id="GO:0061630">
    <property type="term" value="F:ubiquitin protein ligase activity"/>
    <property type="evidence" value="ECO:0007669"/>
    <property type="project" value="InterPro"/>
</dbReference>
<evidence type="ECO:0000259" key="10">
    <source>
        <dbReference type="PROSITE" id="PS50897"/>
    </source>
</evidence>
<evidence type="ECO:0000256" key="3">
    <source>
        <dbReference type="ARBA" id="ARBA00022723"/>
    </source>
</evidence>
<keyword evidence="2" id="KW-0963">Cytoplasm</keyword>
<evidence type="ECO:0000313" key="13">
    <source>
        <dbReference type="Proteomes" id="UP001150569"/>
    </source>
</evidence>
<dbReference type="PANTHER" id="PTHR12170:SF3">
    <property type="entry name" value="GH10162P"/>
    <property type="match status" value="1"/>
</dbReference>
<reference evidence="12" key="1">
    <citation type="submission" date="2022-07" db="EMBL/GenBank/DDBJ databases">
        <title>Phylogenomic reconstructions and comparative analyses of Kickxellomycotina fungi.</title>
        <authorList>
            <person name="Reynolds N.K."/>
            <person name="Stajich J.E."/>
            <person name="Barry K."/>
            <person name="Grigoriev I.V."/>
            <person name="Crous P."/>
            <person name="Smith M.E."/>
        </authorList>
    </citation>
    <scope>NUCLEOTIDE SEQUENCE</scope>
    <source>
        <strain evidence="12">RSA 861</strain>
    </source>
</reference>
<name>A0A9W7ZWU8_9FUNG</name>
<accession>A0A9W7ZWU8</accession>
<dbReference type="PROSITE" id="PS50897">
    <property type="entry name" value="CTLH"/>
    <property type="match status" value="1"/>
</dbReference>
<dbReference type="GO" id="GO:0034657">
    <property type="term" value="C:GID complex"/>
    <property type="evidence" value="ECO:0007669"/>
    <property type="project" value="TreeGrafter"/>
</dbReference>
<keyword evidence="13" id="KW-1185">Reference proteome</keyword>
<dbReference type="PANTHER" id="PTHR12170">
    <property type="entry name" value="MACROPHAGE ERYTHROBLAST ATTACHER-RELATED"/>
    <property type="match status" value="1"/>
</dbReference>
<dbReference type="GO" id="GO:0005634">
    <property type="term" value="C:nucleus"/>
    <property type="evidence" value="ECO:0007669"/>
    <property type="project" value="TreeGrafter"/>
</dbReference>
<dbReference type="GO" id="GO:0008270">
    <property type="term" value="F:zinc ion binding"/>
    <property type="evidence" value="ECO:0007669"/>
    <property type="project" value="UniProtKB-KW"/>
</dbReference>
<feature type="domain" description="CTLH" evidence="10">
    <location>
        <begin position="142"/>
        <end position="199"/>
    </location>
</feature>
<protein>
    <recommendedName>
        <fullName evidence="8">GID complex catalytic subunit 2</fullName>
    </recommendedName>
    <alternativeName>
        <fullName evidence="7">Glucose-induced degradation protein 2</fullName>
    </alternativeName>
</protein>
<evidence type="ECO:0000256" key="4">
    <source>
        <dbReference type="ARBA" id="ARBA00022771"/>
    </source>
</evidence>
<dbReference type="InterPro" id="IPR013083">
    <property type="entry name" value="Znf_RING/FYVE/PHD"/>
</dbReference>
<dbReference type="AlphaFoldDB" id="A0A9W7ZWU8"/>
<dbReference type="SMART" id="SM00668">
    <property type="entry name" value="CTLH"/>
    <property type="match status" value="1"/>
</dbReference>
<evidence type="ECO:0000256" key="8">
    <source>
        <dbReference type="ARBA" id="ARBA00080744"/>
    </source>
</evidence>
<dbReference type="InterPro" id="IPR024964">
    <property type="entry name" value="CTLH/CRA"/>
</dbReference>
<evidence type="ECO:0000256" key="9">
    <source>
        <dbReference type="PROSITE-ProRule" id="PRU01215"/>
    </source>
</evidence>
<evidence type="ECO:0000256" key="1">
    <source>
        <dbReference type="ARBA" id="ARBA00004496"/>
    </source>
</evidence>
<evidence type="ECO:0000256" key="7">
    <source>
        <dbReference type="ARBA" id="ARBA00075398"/>
    </source>
</evidence>
<dbReference type="Pfam" id="PF13445">
    <property type="entry name" value="zf-RING_UBOX"/>
    <property type="match status" value="1"/>
</dbReference>
<feature type="domain" description="RING-Gid-type" evidence="11">
    <location>
        <begin position="265"/>
        <end position="314"/>
    </location>
</feature>
<dbReference type="InterPro" id="IPR006595">
    <property type="entry name" value="CTLH_C"/>
</dbReference>
<dbReference type="InterPro" id="IPR044063">
    <property type="entry name" value="ZF_RING_GID"/>
</dbReference>
<gene>
    <name evidence="12" type="ORF">IWQ60_009681</name>
</gene>
<dbReference type="OrthoDB" id="1933281at2759"/>